<dbReference type="SUPFAM" id="SSF53335">
    <property type="entry name" value="S-adenosyl-L-methionine-dependent methyltransferases"/>
    <property type="match status" value="1"/>
</dbReference>
<dbReference type="InterPro" id="IPR027625">
    <property type="entry name" value="OvoA_Cterm"/>
</dbReference>
<dbReference type="Pfam" id="PF12867">
    <property type="entry name" value="DinB_2"/>
    <property type="match status" value="1"/>
</dbReference>
<evidence type="ECO:0000256" key="1">
    <source>
        <dbReference type="ARBA" id="ARBA00023002"/>
    </source>
</evidence>
<reference evidence="7 8" key="1">
    <citation type="journal article" date="2013" name="Genome Announc.">
        <title>Draft Genome Sequence of Shewanella decolorationis S12, a Dye-Degrading Bacterium Isolated from a Wastewater Treatment Plant.</title>
        <authorList>
            <person name="Xu M."/>
            <person name="Fang Y."/>
            <person name="Liu J."/>
            <person name="Chen X."/>
            <person name="Sun G."/>
            <person name="Guo J."/>
            <person name="Hua Z."/>
            <person name="Tu Q."/>
            <person name="Wu L."/>
            <person name="Zhou J."/>
            <person name="Liu X."/>
        </authorList>
    </citation>
    <scope>NUCLEOTIDE SEQUENCE [LARGE SCALE GENOMIC DNA]</scope>
    <source>
        <strain evidence="7 8">S12</strain>
    </source>
</reference>
<feature type="domain" description="DinB-like" evidence="6">
    <location>
        <begin position="45"/>
        <end position="180"/>
    </location>
</feature>
<dbReference type="InterPro" id="IPR042095">
    <property type="entry name" value="SUMF_sf"/>
</dbReference>
<evidence type="ECO:0000313" key="8">
    <source>
        <dbReference type="Proteomes" id="UP000017548"/>
    </source>
</evidence>
<keyword evidence="8" id="KW-1185">Reference proteome</keyword>
<dbReference type="InterPro" id="IPR024775">
    <property type="entry name" value="DinB-like"/>
</dbReference>
<gene>
    <name evidence="7" type="ORF">SHD_0795</name>
</gene>
<dbReference type="PANTHER" id="PTHR23150:SF26">
    <property type="entry name" value="GENERIC METHYLTRANSFERASE"/>
    <property type="match status" value="1"/>
</dbReference>
<proteinExistence type="predicted"/>
<organism evidence="7 8">
    <name type="scientific">Shewanella decolorationis S12</name>
    <dbReference type="NCBI Taxonomy" id="1353536"/>
    <lineage>
        <taxon>Bacteria</taxon>
        <taxon>Pseudomonadati</taxon>
        <taxon>Pseudomonadota</taxon>
        <taxon>Gammaproteobacteria</taxon>
        <taxon>Alteromonadales</taxon>
        <taxon>Shewanellaceae</taxon>
        <taxon>Shewanella</taxon>
    </lineage>
</organism>
<dbReference type="InterPro" id="IPR027577">
    <property type="entry name" value="OvoA_Nterm"/>
</dbReference>
<evidence type="ECO:0000313" key="7">
    <source>
        <dbReference type="EMBL" id="ESE42537.1"/>
    </source>
</evidence>
<keyword evidence="1" id="KW-0560">Oxidoreductase</keyword>
<dbReference type="CDD" id="cd02440">
    <property type="entry name" value="AdoMet_MTases"/>
    <property type="match status" value="1"/>
</dbReference>
<dbReference type="Proteomes" id="UP000017548">
    <property type="component" value="Unassembled WGS sequence"/>
</dbReference>
<evidence type="ECO:0000256" key="2">
    <source>
        <dbReference type="ARBA" id="ARBA00023004"/>
    </source>
</evidence>
<dbReference type="InterPro" id="IPR051043">
    <property type="entry name" value="Sulfatase_Mod_Factor_Kinase"/>
</dbReference>
<dbReference type="InterPro" id="IPR013217">
    <property type="entry name" value="Methyltransf_12"/>
</dbReference>
<dbReference type="EMBL" id="AXZL01000049">
    <property type="protein sequence ID" value="ESE42537.1"/>
    <property type="molecule type" value="Genomic_DNA"/>
</dbReference>
<dbReference type="Pfam" id="PF08242">
    <property type="entry name" value="Methyltransf_12"/>
    <property type="match status" value="1"/>
</dbReference>
<evidence type="ECO:0000259" key="6">
    <source>
        <dbReference type="Pfam" id="PF12867"/>
    </source>
</evidence>
<evidence type="ECO:0000259" key="4">
    <source>
        <dbReference type="Pfam" id="PF03781"/>
    </source>
</evidence>
<dbReference type="SUPFAM" id="SSF56436">
    <property type="entry name" value="C-type lectin-like"/>
    <property type="match status" value="1"/>
</dbReference>
<dbReference type="Gene3D" id="3.90.1580.10">
    <property type="entry name" value="paralog of FGE (formylglycine-generating enzyme)"/>
    <property type="match status" value="1"/>
</dbReference>
<keyword evidence="2" id="KW-0408">Iron</keyword>
<dbReference type="Pfam" id="PF03781">
    <property type="entry name" value="FGE-sulfatase"/>
    <property type="match status" value="1"/>
</dbReference>
<dbReference type="Gene3D" id="3.40.50.150">
    <property type="entry name" value="Vaccinia Virus protein VP39"/>
    <property type="match status" value="1"/>
</dbReference>
<comment type="caution">
    <text evidence="7">The sequence shown here is derived from an EMBL/GenBank/DDBJ whole genome shotgun (WGS) entry which is preliminary data.</text>
</comment>
<name>A0ABP2ZAA0_9GAMM</name>
<accession>A0ABP2ZAA0</accession>
<dbReference type="InterPro" id="IPR016187">
    <property type="entry name" value="CTDL_fold"/>
</dbReference>
<dbReference type="NCBIfam" id="TIGR04345">
    <property type="entry name" value="ovoA_Cterm"/>
    <property type="match status" value="1"/>
</dbReference>
<protein>
    <submittedName>
        <fullName evidence="7">Sulphatase-modifying factor protein</fullName>
    </submittedName>
</protein>
<feature type="domain" description="Sulfatase-modifying factor enzyme-like" evidence="4">
    <location>
        <begin position="214"/>
        <end position="463"/>
    </location>
</feature>
<feature type="domain" description="Methyltransferase type 12" evidence="5">
    <location>
        <begin position="523"/>
        <end position="644"/>
    </location>
</feature>
<evidence type="ECO:0000259" key="5">
    <source>
        <dbReference type="Pfam" id="PF08242"/>
    </source>
</evidence>
<evidence type="ECO:0000256" key="3">
    <source>
        <dbReference type="ARBA" id="ARBA00037882"/>
    </source>
</evidence>
<dbReference type="InterPro" id="IPR029063">
    <property type="entry name" value="SAM-dependent_MTases_sf"/>
</dbReference>
<dbReference type="PANTHER" id="PTHR23150">
    <property type="entry name" value="SULFATASE MODIFYING FACTOR 1, 2"/>
    <property type="match status" value="1"/>
</dbReference>
<sequence>MSLTTHSQHYGTSLPNGEIDMPVLQTLKLTGGNEALKREEIKQYFNQTWALYESLFELIKHDEAYYVKAEPLRHPLIFYFGHTATFYINKLKLGKYLDERVNDHFESMFAIGVDEMSWDDLDETHYQWPSVAEVKTYRDQVKEVVNQLIARMPITLPISQDSPAWVILMGIEHERIHLETSSVIIRQLPLEDVCANAHWPECQDVGNAEPNQLLAVAGKKITLGKKEQDNTYGWDNEYGNKSFNVADFKASKYLVSNHEYLAFVEAGGYQTQDYWNEEGQAWLAYTQAQMPRFWRRYNHKWWQRNLTSEIPLPLNWPVEVNQLEAKAFCNWKARQNQSNIRLLTEAEWYILRENVPNDAPDWHEVPGNISLAYYASSCPVNRFKHNDFYDIVGNVWQWTETAIDGFNGFAVHPLYDDFSTPTFDGKHNLIKGGSWISTGNEAIAASRYAFRRHFYQHAGFRYVESLQNPEQMAEVNVYETDELISQYLEFHYGAEYFGVPNFCVNGVQQALDEIQLEHAKKALDIGCSVGRASFELAKVFDHVDGIDFSARFIQQAYALTEQGEKRYTIRTEGDLQEFKSASLAKLGYLGEAKKVNFIQGDACNLKPIYTGYDLVYASNLIDRLNDPQHFLTNIGQRINQGGYLVIASPYTWLEDYTPKDKWLGGIKVKGENFTTLDGLTETLIGQFELVAVKEIPFVIRETKRKFQHSISEMTIWRKR</sequence>
<comment type="pathway">
    <text evidence="3">Amino-acid biosynthesis; ergothioneine biosynthesis.</text>
</comment>
<dbReference type="NCBIfam" id="TIGR04344">
    <property type="entry name" value="ovoA_Nterm"/>
    <property type="match status" value="1"/>
</dbReference>
<dbReference type="InterPro" id="IPR005532">
    <property type="entry name" value="SUMF_dom"/>
</dbReference>